<sequence>MTTSSTNLDRNQSRTTSGASRLAFDRTGQGEPLVLLHGQGFDRRSFDPVVPLLAAERDVIAVDLPGHGESPRQPKGAGNAPRDLAAAVGELLDELGLATAHIAGNSSGGWAALELGKAGRARTVTALAPAGLWRKSGAPLHIRGGMRQARLSAKVINRIFPNAPRTRPGRAFAAMQVSGHPFQVPYEPARDTVDAMASAPGFRETLRSLEKERFTDGAAITVPVTVAFGTRDRVLLPGVARHRDQLPDQTRWVRLRGCGHVPMVDDPEATAALLLQASDPATAPGLGKPVR</sequence>
<protein>
    <submittedName>
        <fullName evidence="3">Alpha/beta fold hydrolase</fullName>
    </submittedName>
</protein>
<dbReference type="Gene3D" id="3.40.50.1820">
    <property type="entry name" value="alpha/beta hydrolase"/>
    <property type="match status" value="1"/>
</dbReference>
<name>A0ABU2N6K6_9PSEU</name>
<dbReference type="RefSeq" id="WP_311555579.1">
    <property type="nucleotide sequence ID" value="NZ_JAVREJ010000004.1"/>
</dbReference>
<dbReference type="SUPFAM" id="SSF53474">
    <property type="entry name" value="alpha/beta-Hydrolases"/>
    <property type="match status" value="1"/>
</dbReference>
<dbReference type="PRINTS" id="PR00111">
    <property type="entry name" value="ABHYDROLASE"/>
</dbReference>
<comment type="caution">
    <text evidence="3">The sequence shown here is derived from an EMBL/GenBank/DDBJ whole genome shotgun (WGS) entry which is preliminary data.</text>
</comment>
<feature type="domain" description="AB hydrolase-1" evidence="2">
    <location>
        <begin position="33"/>
        <end position="272"/>
    </location>
</feature>
<evidence type="ECO:0000313" key="3">
    <source>
        <dbReference type="EMBL" id="MDT0349560.1"/>
    </source>
</evidence>
<keyword evidence="4" id="KW-1185">Reference proteome</keyword>
<keyword evidence="3" id="KW-0378">Hydrolase</keyword>
<evidence type="ECO:0000313" key="4">
    <source>
        <dbReference type="Proteomes" id="UP001183202"/>
    </source>
</evidence>
<dbReference type="PANTHER" id="PTHR43194:SF2">
    <property type="entry name" value="PEROXISOMAL MEMBRANE PROTEIN LPX1"/>
    <property type="match status" value="1"/>
</dbReference>
<dbReference type="InterPro" id="IPR000073">
    <property type="entry name" value="AB_hydrolase_1"/>
</dbReference>
<organism evidence="3 4">
    <name type="scientific">Pseudonocardia charpentierae</name>
    <dbReference type="NCBI Taxonomy" id="3075545"/>
    <lineage>
        <taxon>Bacteria</taxon>
        <taxon>Bacillati</taxon>
        <taxon>Actinomycetota</taxon>
        <taxon>Actinomycetes</taxon>
        <taxon>Pseudonocardiales</taxon>
        <taxon>Pseudonocardiaceae</taxon>
        <taxon>Pseudonocardia</taxon>
    </lineage>
</organism>
<dbReference type="InterPro" id="IPR050228">
    <property type="entry name" value="Carboxylesterase_BioH"/>
</dbReference>
<accession>A0ABU2N6K6</accession>
<feature type="compositionally biased region" description="Polar residues" evidence="1">
    <location>
        <begin position="1"/>
        <end position="19"/>
    </location>
</feature>
<dbReference type="InterPro" id="IPR029058">
    <property type="entry name" value="AB_hydrolase_fold"/>
</dbReference>
<proteinExistence type="predicted"/>
<dbReference type="GO" id="GO:0016787">
    <property type="term" value="F:hydrolase activity"/>
    <property type="evidence" value="ECO:0007669"/>
    <property type="project" value="UniProtKB-KW"/>
</dbReference>
<gene>
    <name evidence="3" type="ORF">RM445_08505</name>
</gene>
<evidence type="ECO:0000256" key="1">
    <source>
        <dbReference type="SAM" id="MobiDB-lite"/>
    </source>
</evidence>
<dbReference type="Pfam" id="PF12697">
    <property type="entry name" value="Abhydrolase_6"/>
    <property type="match status" value="1"/>
</dbReference>
<reference evidence="4" key="1">
    <citation type="submission" date="2023-07" db="EMBL/GenBank/DDBJ databases">
        <title>30 novel species of actinomycetes from the DSMZ collection.</title>
        <authorList>
            <person name="Nouioui I."/>
        </authorList>
    </citation>
    <scope>NUCLEOTIDE SEQUENCE [LARGE SCALE GENOMIC DNA]</scope>
    <source>
        <strain evidence="4">DSM 45834</strain>
    </source>
</reference>
<dbReference type="EMBL" id="JAVREJ010000004">
    <property type="protein sequence ID" value="MDT0349560.1"/>
    <property type="molecule type" value="Genomic_DNA"/>
</dbReference>
<dbReference type="Proteomes" id="UP001183202">
    <property type="component" value="Unassembled WGS sequence"/>
</dbReference>
<feature type="region of interest" description="Disordered" evidence="1">
    <location>
        <begin position="1"/>
        <end position="21"/>
    </location>
</feature>
<evidence type="ECO:0000259" key="2">
    <source>
        <dbReference type="Pfam" id="PF12697"/>
    </source>
</evidence>
<dbReference type="PANTHER" id="PTHR43194">
    <property type="entry name" value="HYDROLASE ALPHA/BETA FOLD FAMILY"/>
    <property type="match status" value="1"/>
</dbReference>